<dbReference type="PROSITE" id="PS51898">
    <property type="entry name" value="TYR_RECOMBINASE"/>
    <property type="match status" value="1"/>
</dbReference>
<name>A0ABX9SCQ1_PARPN</name>
<dbReference type="PANTHER" id="PTHR30629">
    <property type="entry name" value="PROPHAGE INTEGRASE"/>
    <property type="match status" value="1"/>
</dbReference>
<keyword evidence="2" id="KW-0229">DNA integration</keyword>
<accession>A0ABX9SCQ1</accession>
<dbReference type="InterPro" id="IPR002104">
    <property type="entry name" value="Integrase_catalytic"/>
</dbReference>
<dbReference type="SUPFAM" id="SSF56349">
    <property type="entry name" value="DNA breaking-rejoining enzymes"/>
    <property type="match status" value="1"/>
</dbReference>
<dbReference type="InterPro" id="IPR011010">
    <property type="entry name" value="DNA_brk_join_enz"/>
</dbReference>
<dbReference type="InterPro" id="IPR013762">
    <property type="entry name" value="Integrase-like_cat_sf"/>
</dbReference>
<organism evidence="6 7">
    <name type="scientific">Paracoccus pantotrophus</name>
    <name type="common">Thiosphaera pantotropha</name>
    <dbReference type="NCBI Taxonomy" id="82367"/>
    <lineage>
        <taxon>Bacteria</taxon>
        <taxon>Pseudomonadati</taxon>
        <taxon>Pseudomonadota</taxon>
        <taxon>Alphaproteobacteria</taxon>
        <taxon>Rhodobacterales</taxon>
        <taxon>Paracoccaceae</taxon>
        <taxon>Paracoccus</taxon>
    </lineage>
</organism>
<dbReference type="Gene3D" id="1.10.443.10">
    <property type="entry name" value="Intergrase catalytic core"/>
    <property type="match status" value="1"/>
</dbReference>
<evidence type="ECO:0000313" key="7">
    <source>
        <dbReference type="Proteomes" id="UP000273626"/>
    </source>
</evidence>
<dbReference type="InterPro" id="IPR010998">
    <property type="entry name" value="Integrase_recombinase_N"/>
</dbReference>
<reference evidence="6" key="1">
    <citation type="submission" date="2018-10" db="EMBL/GenBank/DDBJ databases">
        <title>Genomic Encyclopedia of Archaeal and Bacterial Type Strains, Phase II (KMG-II): from individual species to whole genera.</title>
        <authorList>
            <person name="Goeker M."/>
        </authorList>
    </citation>
    <scope>NUCLEOTIDE SEQUENCE [LARGE SCALE GENOMIC DNA]</scope>
    <source>
        <strain evidence="6">DSM 2944</strain>
    </source>
</reference>
<dbReference type="PANTHER" id="PTHR30629:SF2">
    <property type="entry name" value="PROPHAGE INTEGRASE INTS-RELATED"/>
    <property type="match status" value="1"/>
</dbReference>
<keyword evidence="3" id="KW-0238">DNA-binding</keyword>
<dbReference type="Proteomes" id="UP000273626">
    <property type="component" value="Unassembled WGS sequence"/>
</dbReference>
<comment type="similarity">
    <text evidence="1">Belongs to the 'phage' integrase family.</text>
</comment>
<evidence type="ECO:0000256" key="4">
    <source>
        <dbReference type="ARBA" id="ARBA00023172"/>
    </source>
</evidence>
<comment type="caution">
    <text evidence="6">The sequence shown here is derived from an EMBL/GenBank/DDBJ whole genome shotgun (WGS) entry which is preliminary data.</text>
</comment>
<gene>
    <name evidence="6" type="ORF">BDE18_1133</name>
</gene>
<sequence length="454" mass="51339">MVLLFDSGAFRLSAKYIQKRGNVWYFRRRVKAGCEGLHRDASGKPQSVLFFSLKTVDQREAAKRADEHARRQDALWANHLRGTDEAVSPKAALARLEAAGVKPGDGVRFRDTLTIDRLIDELTGGPYEPFEYQPEPSPQNRLTLDLLMGKQVPRTLSDAKGKHIELGKGPRNKIGQQQFDRAWDLLMGITGDAIITDVRRDHANQFVAKLRERGVSAETIRKYVYQVKPVLDTAIREFELKLERGNPFEGLTVSEGEASQPSKRLPYSADELRAIQQKCRETDDQRRWAISLLSDTGARQAEIVGLRKEDVFLSDHVPHILIRPNQNRRLKNKQSERRVPLVGEALWAVQRAMTTEGENLFPVFQPKSLDKEFNANTASAALNKWMKDKELAKKGQGLHSFRHTFVDRLRDAGVPKDIREQIGGWKPQGVSEGYGQGFSLARLREAMLKVVITG</sequence>
<keyword evidence="7" id="KW-1185">Reference proteome</keyword>
<keyword evidence="4" id="KW-0233">DNA recombination</keyword>
<dbReference type="Gene3D" id="1.10.150.130">
    <property type="match status" value="1"/>
</dbReference>
<evidence type="ECO:0000256" key="2">
    <source>
        <dbReference type="ARBA" id="ARBA00022908"/>
    </source>
</evidence>
<proteinExistence type="inferred from homology"/>
<dbReference type="EMBL" id="RBLI01000001">
    <property type="protein sequence ID" value="RKS51854.1"/>
    <property type="molecule type" value="Genomic_DNA"/>
</dbReference>
<evidence type="ECO:0000256" key="3">
    <source>
        <dbReference type="ARBA" id="ARBA00023125"/>
    </source>
</evidence>
<evidence type="ECO:0000259" key="5">
    <source>
        <dbReference type="PROSITE" id="PS51898"/>
    </source>
</evidence>
<feature type="domain" description="Tyr recombinase" evidence="5">
    <location>
        <begin position="262"/>
        <end position="448"/>
    </location>
</feature>
<dbReference type="Pfam" id="PF00589">
    <property type="entry name" value="Phage_integrase"/>
    <property type="match status" value="1"/>
</dbReference>
<dbReference type="InterPro" id="IPR050808">
    <property type="entry name" value="Phage_Integrase"/>
</dbReference>
<evidence type="ECO:0000256" key="1">
    <source>
        <dbReference type="ARBA" id="ARBA00008857"/>
    </source>
</evidence>
<protein>
    <submittedName>
        <fullName evidence="6">Site-specific recombinase XerD</fullName>
    </submittedName>
</protein>
<evidence type="ECO:0000313" key="6">
    <source>
        <dbReference type="EMBL" id="RKS51854.1"/>
    </source>
</evidence>